<keyword evidence="4" id="KW-1185">Reference proteome</keyword>
<feature type="compositionally biased region" description="Basic and acidic residues" evidence="1">
    <location>
        <begin position="110"/>
        <end position="123"/>
    </location>
</feature>
<reference evidence="3" key="1">
    <citation type="submission" date="2023-12" db="EMBL/GenBank/DDBJ databases">
        <authorList>
            <person name="Brown T."/>
        </authorList>
    </citation>
    <scope>NUCLEOTIDE SEQUENCE</scope>
</reference>
<protein>
    <recommendedName>
        <fullName evidence="2">DUF4685 domain-containing protein</fullName>
    </recommendedName>
</protein>
<feature type="compositionally biased region" description="Pro residues" evidence="1">
    <location>
        <begin position="29"/>
        <end position="38"/>
    </location>
</feature>
<dbReference type="InterPro" id="IPR032756">
    <property type="entry name" value="DUF4685"/>
</dbReference>
<feature type="region of interest" description="Disordered" evidence="1">
    <location>
        <begin position="339"/>
        <end position="380"/>
    </location>
</feature>
<evidence type="ECO:0000259" key="2">
    <source>
        <dbReference type="Pfam" id="PF15737"/>
    </source>
</evidence>
<evidence type="ECO:0000313" key="4">
    <source>
        <dbReference type="Proteomes" id="UP001314169"/>
    </source>
</evidence>
<proteinExistence type="predicted"/>
<gene>
    <name evidence="3" type="ORF">MPIPNATIZW_LOCUS1850</name>
</gene>
<dbReference type="Proteomes" id="UP001314169">
    <property type="component" value="Chromosome 10"/>
</dbReference>
<dbReference type="PANTHER" id="PTHR36865:SF1">
    <property type="entry name" value="RIKEN CDNA 1700001O22 GENE"/>
    <property type="match status" value="1"/>
</dbReference>
<dbReference type="Pfam" id="PF15737">
    <property type="entry name" value="DUF4685"/>
    <property type="match status" value="1"/>
</dbReference>
<feature type="compositionally biased region" description="Basic and acidic residues" evidence="1">
    <location>
        <begin position="339"/>
        <end position="354"/>
    </location>
</feature>
<organism evidence="3 4">
    <name type="scientific">Pipistrellus nathusii</name>
    <name type="common">Nathusius' pipistrelle</name>
    <dbReference type="NCBI Taxonomy" id="59473"/>
    <lineage>
        <taxon>Eukaryota</taxon>
        <taxon>Metazoa</taxon>
        <taxon>Chordata</taxon>
        <taxon>Craniata</taxon>
        <taxon>Vertebrata</taxon>
        <taxon>Euteleostomi</taxon>
        <taxon>Mammalia</taxon>
        <taxon>Eutheria</taxon>
        <taxon>Laurasiatheria</taxon>
        <taxon>Chiroptera</taxon>
        <taxon>Yangochiroptera</taxon>
        <taxon>Vespertilionidae</taxon>
        <taxon>Pipistrellus</taxon>
    </lineage>
</organism>
<accession>A0ABN9Z5T5</accession>
<evidence type="ECO:0000256" key="1">
    <source>
        <dbReference type="SAM" id="MobiDB-lite"/>
    </source>
</evidence>
<feature type="domain" description="DUF4685" evidence="2">
    <location>
        <begin position="189"/>
        <end position="302"/>
    </location>
</feature>
<feature type="compositionally biased region" description="Polar residues" evidence="1">
    <location>
        <begin position="360"/>
        <end position="376"/>
    </location>
</feature>
<dbReference type="PANTHER" id="PTHR36865">
    <property type="entry name" value="RIKEN CDNA 1700001O22 GENE"/>
    <property type="match status" value="1"/>
</dbReference>
<sequence length="422" mass="46421">MPRWHPDARAQQGAPQRPPGERARRRAAPLPPGWPPCEAPAGGAGRPGGWRAPVGSEWWPASGGEAPPRRPPPRLPPLPAAAPRPARRPGLRSLLLPPPRVPDKAPWTRVHPEPGECRADGRGLARDPGDLRDSLGALLGQLLPSKFQTVLRQLGAHWAEKLEAQTAPESRQQRPGSEHWLGKAPSYPSFLPHLGCQSSNFENSLKKVSSHQIPPLGLLRRDHTLGPLRREHPQFTEVKKAHNPCGLQAPKLKAALSHSSSEASGPYRHRCSPFRVRFADETLQDTAFRYWERRCAFQQGLTGTRPPGPAPASVNLAPVNLAPVIGSIRRWLESLPRNLDSRPREEATAGRDRPGLPTLGRQSLVSEDTPSSSTPWWQRDRNTFLGTPSILSQAGMDSFLPRLDLKRGRPKGYQLLLPSALQ</sequence>
<feature type="compositionally biased region" description="Pro residues" evidence="1">
    <location>
        <begin position="69"/>
        <end position="82"/>
    </location>
</feature>
<evidence type="ECO:0000313" key="3">
    <source>
        <dbReference type="EMBL" id="CAK6433544.1"/>
    </source>
</evidence>
<name>A0ABN9Z5T5_PIPNA</name>
<dbReference type="EMBL" id="OY882867">
    <property type="protein sequence ID" value="CAK6433544.1"/>
    <property type="molecule type" value="Genomic_DNA"/>
</dbReference>
<feature type="region of interest" description="Disordered" evidence="1">
    <location>
        <begin position="1"/>
        <end position="123"/>
    </location>
</feature>